<keyword evidence="4 10" id="KW-0813">Transport</keyword>
<accession>A0AAV8PAQ2</accession>
<dbReference type="GO" id="GO:0061709">
    <property type="term" value="P:reticulophagy"/>
    <property type="evidence" value="ECO:0007669"/>
    <property type="project" value="TreeGrafter"/>
</dbReference>
<sequence>MFGRHVLSRFEWPWRSKSPLTTQLLDDRPTDVELSVYSKLPGPDPDSPSGLLNGEDLNTEPIVDLDLFFGSLYNYYCEKGLWCITLKWIVEILSVIFVECFIWFFLLVVDWPALRNARCGMDALESGNKPCDLAKEAINKHPLVPFTFTKGVIVGSMVILAIYGVFNFLKFIVQFKSTLKVRDFYYNSLNVTDRDIQTTSWPVMLEKVIKLQRSQQLCVIRNLTAHDIVMRMMRKENYLIGMLNKRVLAFPIHYWIPGAGPVLIKNGRKYHMILPKTLEWTLNWCIFQSMFDSKFCIRREFLENPSVLRKRLKIVGIVMFLISPCLIIFMLVYLFLRHAEQFYHHPSTASSRRWSNLSKWIFREFNEVEHLFRYRMSNSIVHASNYLKQFPAPLVTIVAKFISFVSGGFAAILIIIAFMDESLLEGHVFGRNLFWYAAIFGSVTAISRAAVADELQVLDHEGAMSRVVDHTHYMPKKWRSKENSDLVRSEFETLFQYTGMMLLEEMVSIFLTPIMLIFVVPERVDDILRFISDYTVYVDGVGHICSFSAFDFKSHGNGQYGSPYDAARERRSSQGKMEKSFLSFQCTYPTWEPGDDGQRFLSTLQNFKEKQIHQGRLQDNSHTWTWQAIRGLRVRHEIIHRFPSGNVFSGNGGFPRYDHHPGSVWLTNHEQRNHPYILDWYYTCKPLEDPENPEDPPLSEKEMAFESIQDFHATQSNLQAEVKNTDQSWDVPFSDRLQSHIEASTSGSSLFKNSAPQDLDRHIMHHRWWDRTALTSYAAHASFLEPPSFGHHDYSHHNDDVHRDGSQYLGSLQRLSETSDVGEADDEVLDLPFVDSYDGSSKNLTVRILRRSEDDRVH</sequence>
<name>A0AAV8PAQ2_ENSVE</name>
<evidence type="ECO:0000256" key="2">
    <source>
        <dbReference type="ARBA" id="ARBA00006185"/>
    </source>
</evidence>
<feature type="transmembrane region" description="Helical" evidence="10">
    <location>
        <begin position="432"/>
        <end position="451"/>
    </location>
</feature>
<evidence type="ECO:0000256" key="3">
    <source>
        <dbReference type="ARBA" id="ARBA00018074"/>
    </source>
</evidence>
<keyword evidence="12" id="KW-1185">Reference proteome</keyword>
<keyword evidence="7 10" id="KW-0072">Autophagy</keyword>
<evidence type="ECO:0000256" key="10">
    <source>
        <dbReference type="RuleBase" id="RU364027"/>
    </source>
</evidence>
<gene>
    <name evidence="11" type="ORF">OPV22_021288</name>
</gene>
<dbReference type="AlphaFoldDB" id="A0AAV8PAQ2"/>
<feature type="transmembrane region" description="Helical" evidence="10">
    <location>
        <begin position="314"/>
        <end position="336"/>
    </location>
</feature>
<dbReference type="GO" id="GO:0034727">
    <property type="term" value="P:piecemeal microautophagy of the nucleus"/>
    <property type="evidence" value="ECO:0007669"/>
    <property type="project" value="TreeGrafter"/>
</dbReference>
<dbReference type="GO" id="GO:0034497">
    <property type="term" value="P:protein localization to phagophore assembly site"/>
    <property type="evidence" value="ECO:0007669"/>
    <property type="project" value="TreeGrafter"/>
</dbReference>
<reference evidence="11 12" key="1">
    <citation type="submission" date="2022-12" db="EMBL/GenBank/DDBJ databases">
        <title>Chromosome-scale assembly of the Ensete ventricosum genome.</title>
        <authorList>
            <person name="Dussert Y."/>
            <person name="Stocks J."/>
            <person name="Wendawek A."/>
            <person name="Woldeyes F."/>
            <person name="Nichols R.A."/>
            <person name="Borrell J.S."/>
        </authorList>
    </citation>
    <scope>NUCLEOTIDE SEQUENCE [LARGE SCALE GENOMIC DNA]</scope>
    <source>
        <strain evidence="12">cv. Maze</strain>
        <tissue evidence="11">Seeds</tissue>
    </source>
</reference>
<dbReference type="PANTHER" id="PTHR13038:SF10">
    <property type="entry name" value="AUTOPHAGY-RELATED PROTEIN 9"/>
    <property type="match status" value="1"/>
</dbReference>
<dbReference type="Pfam" id="PF04109">
    <property type="entry name" value="ATG9"/>
    <property type="match status" value="1"/>
</dbReference>
<evidence type="ECO:0000256" key="1">
    <source>
        <dbReference type="ARBA" id="ARBA00004511"/>
    </source>
</evidence>
<dbReference type="InterPro" id="IPR007241">
    <property type="entry name" value="Autophagy-rel_prot_9"/>
</dbReference>
<dbReference type="GO" id="GO:0000422">
    <property type="term" value="P:autophagy of mitochondrion"/>
    <property type="evidence" value="ECO:0007669"/>
    <property type="project" value="TreeGrafter"/>
</dbReference>
<evidence type="ECO:0000256" key="6">
    <source>
        <dbReference type="ARBA" id="ARBA00022989"/>
    </source>
</evidence>
<dbReference type="GO" id="GO:0006869">
    <property type="term" value="P:lipid transport"/>
    <property type="evidence" value="ECO:0007669"/>
    <property type="project" value="UniProtKB-KW"/>
</dbReference>
<dbReference type="PANTHER" id="PTHR13038">
    <property type="entry name" value="APG9 AUTOPHAGY 9"/>
    <property type="match status" value="1"/>
</dbReference>
<dbReference type="Proteomes" id="UP001222027">
    <property type="component" value="Unassembled WGS sequence"/>
</dbReference>
<keyword evidence="6 10" id="KW-1133">Transmembrane helix</keyword>
<proteinExistence type="inferred from homology"/>
<keyword evidence="8 10" id="KW-0445">Lipid transport</keyword>
<comment type="function">
    <text evidence="10">Phospholipid scramblase involved in autophagy. Cycles between the preautophagosomal structure/phagophore assembly site (PAS) and the cytoplasmic vesicle pool and supplies membrane for the growing autophagosome. Lipid scramblase activity plays a key role in preautophagosomal structure/phagophore assembly by distributing the phospholipids that arrive through ATG2 from the cytoplasmic to the luminal leaflet of the bilayer, thereby driving autophagosomal membrane expansion.</text>
</comment>
<comment type="caution">
    <text evidence="11">The sequence shown here is derived from an EMBL/GenBank/DDBJ whole genome shotgun (WGS) entry which is preliminary data.</text>
</comment>
<evidence type="ECO:0000256" key="8">
    <source>
        <dbReference type="ARBA" id="ARBA00023055"/>
    </source>
</evidence>
<keyword evidence="9 10" id="KW-0472">Membrane</keyword>
<dbReference type="EMBL" id="JAQQAF010000006">
    <property type="protein sequence ID" value="KAJ8477561.1"/>
    <property type="molecule type" value="Genomic_DNA"/>
</dbReference>
<evidence type="ECO:0000256" key="9">
    <source>
        <dbReference type="ARBA" id="ARBA00023136"/>
    </source>
</evidence>
<feature type="transmembrane region" description="Helical" evidence="10">
    <location>
        <begin position="397"/>
        <end position="420"/>
    </location>
</feature>
<organism evidence="11 12">
    <name type="scientific">Ensete ventricosum</name>
    <name type="common">Abyssinian banana</name>
    <name type="synonym">Musa ensete</name>
    <dbReference type="NCBI Taxonomy" id="4639"/>
    <lineage>
        <taxon>Eukaryota</taxon>
        <taxon>Viridiplantae</taxon>
        <taxon>Streptophyta</taxon>
        <taxon>Embryophyta</taxon>
        <taxon>Tracheophyta</taxon>
        <taxon>Spermatophyta</taxon>
        <taxon>Magnoliopsida</taxon>
        <taxon>Liliopsida</taxon>
        <taxon>Zingiberales</taxon>
        <taxon>Musaceae</taxon>
        <taxon>Ensete</taxon>
    </lineage>
</organism>
<evidence type="ECO:0000256" key="5">
    <source>
        <dbReference type="ARBA" id="ARBA00022692"/>
    </source>
</evidence>
<evidence type="ECO:0000256" key="4">
    <source>
        <dbReference type="ARBA" id="ARBA00022448"/>
    </source>
</evidence>
<keyword evidence="5 10" id="KW-0812">Transmembrane</keyword>
<evidence type="ECO:0000256" key="7">
    <source>
        <dbReference type="ARBA" id="ARBA00023006"/>
    </source>
</evidence>
<comment type="similarity">
    <text evidence="2 10">Belongs to the ATG9 family.</text>
</comment>
<evidence type="ECO:0000313" key="11">
    <source>
        <dbReference type="EMBL" id="KAJ8477561.1"/>
    </source>
</evidence>
<feature type="transmembrane region" description="Helical" evidence="10">
    <location>
        <begin position="152"/>
        <end position="173"/>
    </location>
</feature>
<dbReference type="GO" id="GO:0005776">
    <property type="term" value="C:autophagosome"/>
    <property type="evidence" value="ECO:0007669"/>
    <property type="project" value="TreeGrafter"/>
</dbReference>
<dbReference type="GO" id="GO:0034045">
    <property type="term" value="C:phagophore assembly site membrane"/>
    <property type="evidence" value="ECO:0007669"/>
    <property type="project" value="UniProtKB-SubCell"/>
</dbReference>
<comment type="subcellular location">
    <subcellularLocation>
        <location evidence="1 10">Preautophagosomal structure membrane</location>
        <topology evidence="1 10">Multi-pass membrane protein</topology>
    </subcellularLocation>
</comment>
<protein>
    <recommendedName>
        <fullName evidence="3 10">Autophagy-related protein 9</fullName>
    </recommendedName>
</protein>
<evidence type="ECO:0000313" key="12">
    <source>
        <dbReference type="Proteomes" id="UP001222027"/>
    </source>
</evidence>
<feature type="transmembrane region" description="Helical" evidence="10">
    <location>
        <begin position="88"/>
        <end position="108"/>
    </location>
</feature>